<feature type="region of interest" description="Disordered" evidence="1">
    <location>
        <begin position="73"/>
        <end position="111"/>
    </location>
</feature>
<dbReference type="AlphaFoldDB" id="A0A0B6Y5T9"/>
<reference evidence="2" key="1">
    <citation type="submission" date="2014-12" db="EMBL/GenBank/DDBJ databases">
        <title>Insight into the proteome of Arion vulgaris.</title>
        <authorList>
            <person name="Aradska J."/>
            <person name="Bulat T."/>
            <person name="Smidak R."/>
            <person name="Sarate P."/>
            <person name="Gangsoo J."/>
            <person name="Sialana F."/>
            <person name="Bilban M."/>
            <person name="Lubec G."/>
        </authorList>
    </citation>
    <scope>NUCLEOTIDE SEQUENCE</scope>
    <source>
        <tissue evidence="2">Skin</tissue>
    </source>
</reference>
<feature type="region of interest" description="Disordered" evidence="1">
    <location>
        <begin position="1"/>
        <end position="59"/>
    </location>
</feature>
<protein>
    <submittedName>
        <fullName evidence="2">Uncharacterized protein</fullName>
    </submittedName>
</protein>
<accession>A0A0B6Y5T9</accession>
<gene>
    <name evidence="2" type="primary">ORF13599</name>
</gene>
<name>A0A0B6Y5T9_9EUPU</name>
<organism evidence="2">
    <name type="scientific">Arion vulgaris</name>
    <dbReference type="NCBI Taxonomy" id="1028688"/>
    <lineage>
        <taxon>Eukaryota</taxon>
        <taxon>Metazoa</taxon>
        <taxon>Spiralia</taxon>
        <taxon>Lophotrochozoa</taxon>
        <taxon>Mollusca</taxon>
        <taxon>Gastropoda</taxon>
        <taxon>Heterobranchia</taxon>
        <taxon>Euthyneura</taxon>
        <taxon>Panpulmonata</taxon>
        <taxon>Eupulmonata</taxon>
        <taxon>Stylommatophora</taxon>
        <taxon>Helicina</taxon>
        <taxon>Arionoidea</taxon>
        <taxon>Arionidae</taxon>
        <taxon>Arion</taxon>
    </lineage>
</organism>
<evidence type="ECO:0000313" key="2">
    <source>
        <dbReference type="EMBL" id="CEK51509.1"/>
    </source>
</evidence>
<evidence type="ECO:0000256" key="1">
    <source>
        <dbReference type="SAM" id="MobiDB-lite"/>
    </source>
</evidence>
<sequence>SNSSSTFDHQDPKYSTEYFHTPHQDYSTSTPQQLQQPVPPRRRPGTEPAQRPTTLEIGGAARATTIQLKHSVSPGIGISPARVKVPSNEDNVPYYSSRSHMSPGSTPPHISHQKTLLDIDVEGQNQDATRPLVHHNTRPKLSLIDLEKEFLS</sequence>
<proteinExistence type="predicted"/>
<feature type="compositionally biased region" description="Polar residues" evidence="1">
    <location>
        <begin position="88"/>
        <end position="104"/>
    </location>
</feature>
<feature type="non-terminal residue" evidence="2">
    <location>
        <position position="1"/>
    </location>
</feature>
<dbReference type="EMBL" id="HACG01004644">
    <property type="protein sequence ID" value="CEK51509.1"/>
    <property type="molecule type" value="Transcribed_RNA"/>
</dbReference>